<comment type="caution">
    <text evidence="3">The sequence shown here is derived from an EMBL/GenBank/DDBJ whole genome shotgun (WGS) entry which is preliminary data.</text>
</comment>
<dbReference type="Pfam" id="PF04480">
    <property type="entry name" value="DUF559"/>
    <property type="match status" value="1"/>
</dbReference>
<dbReference type="InterPro" id="IPR011335">
    <property type="entry name" value="Restrct_endonuc-II-like"/>
</dbReference>
<feature type="region of interest" description="Disordered" evidence="1">
    <location>
        <begin position="1"/>
        <end position="24"/>
    </location>
</feature>
<evidence type="ECO:0000313" key="3">
    <source>
        <dbReference type="EMBL" id="TPG13987.1"/>
    </source>
</evidence>
<evidence type="ECO:0000313" key="4">
    <source>
        <dbReference type="Proteomes" id="UP000317722"/>
    </source>
</evidence>
<gene>
    <name evidence="3" type="ORF">EAH86_17395</name>
</gene>
<dbReference type="Proteomes" id="UP000317722">
    <property type="component" value="Unassembled WGS sequence"/>
</dbReference>
<dbReference type="OrthoDB" id="3173471at2"/>
<feature type="domain" description="DUF559" evidence="2">
    <location>
        <begin position="336"/>
        <end position="386"/>
    </location>
</feature>
<evidence type="ECO:0000256" key="1">
    <source>
        <dbReference type="SAM" id="MobiDB-lite"/>
    </source>
</evidence>
<reference evidence="3 4" key="1">
    <citation type="journal article" date="2019" name="Environ. Microbiol.">
        <title>Species interactions and distinct microbial communities in high Arctic permafrost affected cryosols are associated with the CH4 and CO2 gas fluxes.</title>
        <authorList>
            <person name="Altshuler I."/>
            <person name="Hamel J."/>
            <person name="Turney S."/>
            <person name="Magnuson E."/>
            <person name="Levesque R."/>
            <person name="Greer C."/>
            <person name="Whyte L.G."/>
        </authorList>
    </citation>
    <scope>NUCLEOTIDE SEQUENCE [LARGE SCALE GENOMIC DNA]</scope>
    <source>
        <strain evidence="3 4">S9.3A</strain>
    </source>
</reference>
<protein>
    <submittedName>
        <fullName evidence="3">DUF559 domain-containing protein</fullName>
    </submittedName>
</protein>
<proteinExistence type="predicted"/>
<dbReference type="AlphaFoldDB" id="A0A502CL87"/>
<name>A0A502CL87_9MICO</name>
<dbReference type="EMBL" id="RCZM01000006">
    <property type="protein sequence ID" value="TPG13987.1"/>
    <property type="molecule type" value="Genomic_DNA"/>
</dbReference>
<evidence type="ECO:0000259" key="2">
    <source>
        <dbReference type="Pfam" id="PF04480"/>
    </source>
</evidence>
<organism evidence="3 4">
    <name type="scientific">Pedococcus bigeumensis</name>
    <dbReference type="NCBI Taxonomy" id="433644"/>
    <lineage>
        <taxon>Bacteria</taxon>
        <taxon>Bacillati</taxon>
        <taxon>Actinomycetota</taxon>
        <taxon>Actinomycetes</taxon>
        <taxon>Micrococcales</taxon>
        <taxon>Intrasporangiaceae</taxon>
        <taxon>Pedococcus</taxon>
    </lineage>
</organism>
<dbReference type="Gene3D" id="3.40.960.10">
    <property type="entry name" value="VSR Endonuclease"/>
    <property type="match status" value="1"/>
</dbReference>
<dbReference type="InterPro" id="IPR007569">
    <property type="entry name" value="DUF559"/>
</dbReference>
<feature type="region of interest" description="Disordered" evidence="1">
    <location>
        <begin position="66"/>
        <end position="88"/>
    </location>
</feature>
<dbReference type="SUPFAM" id="SSF52980">
    <property type="entry name" value="Restriction endonuclease-like"/>
    <property type="match status" value="1"/>
</dbReference>
<keyword evidence="4" id="KW-1185">Reference proteome</keyword>
<sequence length="404" mass="43985">MASGRPRRTDRLARLTSPSSPDLAQTGLDCHSHGESANAIIGTLGGRVQTASVLSRVGAVVGAESGLPRSQLSASSAPRWPESWDLGGRVAPPVENSKWVAPDLPRSYRVSSVDPLPPALHGRAFTVAEAREAAVTQSRLDARDLARPGWGLRSTRSARTLDEHARDLAAVLPQGAAFSHLTAARLWRLPLPTRWALTEPVDVLSRGTPLRRAGVRGHRGLDLREVEVLRGLRVTCPVPTWTDLATVAGLSVEDLVIAGDAFATRDRGLLIRLAQAGGGSGGRGRRKLRAAAELVRSGSGSPMETRARLAFGHARLPEPELNATVYAEDGHFLARVDFLWREARVIVEYEGDQHRTDRQQWQNDIQRLRLLEGLGWRVIRITAADLSDPHRGDELMRILHDLVG</sequence>
<accession>A0A502CL87</accession>